<gene>
    <name evidence="1" type="ORF">T310_6921</name>
</gene>
<dbReference type="Proteomes" id="UP000053958">
    <property type="component" value="Unassembled WGS sequence"/>
</dbReference>
<protein>
    <recommendedName>
        <fullName evidence="3">AB hydrolase-1 domain-containing protein</fullName>
    </recommendedName>
</protein>
<dbReference type="RefSeq" id="XP_013325742.1">
    <property type="nucleotide sequence ID" value="XM_013470288.1"/>
</dbReference>
<keyword evidence="2" id="KW-1185">Reference proteome</keyword>
<accession>A0A0F4YM06</accession>
<dbReference type="InterPro" id="IPR029058">
    <property type="entry name" value="AB_hydrolase_fold"/>
</dbReference>
<dbReference type="Gene3D" id="3.40.50.1820">
    <property type="entry name" value="alpha/beta hydrolase"/>
    <property type="match status" value="1"/>
</dbReference>
<evidence type="ECO:0008006" key="3">
    <source>
        <dbReference type="Google" id="ProtNLM"/>
    </source>
</evidence>
<evidence type="ECO:0000313" key="1">
    <source>
        <dbReference type="EMBL" id="KKA19130.1"/>
    </source>
</evidence>
<organism evidence="1 2">
    <name type="scientific">Rasamsonia emersonii (strain ATCC 16479 / CBS 393.64 / IMI 116815)</name>
    <dbReference type="NCBI Taxonomy" id="1408163"/>
    <lineage>
        <taxon>Eukaryota</taxon>
        <taxon>Fungi</taxon>
        <taxon>Dikarya</taxon>
        <taxon>Ascomycota</taxon>
        <taxon>Pezizomycotina</taxon>
        <taxon>Eurotiomycetes</taxon>
        <taxon>Eurotiomycetidae</taxon>
        <taxon>Eurotiales</taxon>
        <taxon>Trichocomaceae</taxon>
        <taxon>Rasamsonia</taxon>
    </lineage>
</organism>
<reference evidence="1 2" key="1">
    <citation type="submission" date="2015-04" db="EMBL/GenBank/DDBJ databases">
        <authorList>
            <person name="Heijne W.H."/>
            <person name="Fedorova N.D."/>
            <person name="Nierman W.C."/>
            <person name="Vollebregt A.W."/>
            <person name="Zhao Z."/>
            <person name="Wu L."/>
            <person name="Kumar M."/>
            <person name="Stam H."/>
            <person name="van den Berg M.A."/>
            <person name="Pel H.J."/>
        </authorList>
    </citation>
    <scope>NUCLEOTIDE SEQUENCE [LARGE SCALE GENOMIC DNA]</scope>
    <source>
        <strain evidence="1 2">CBS 393.64</strain>
    </source>
</reference>
<dbReference type="STRING" id="1408163.A0A0F4YM06"/>
<dbReference type="SUPFAM" id="SSF53474">
    <property type="entry name" value="alpha/beta-Hydrolases"/>
    <property type="match status" value="1"/>
</dbReference>
<evidence type="ECO:0000313" key="2">
    <source>
        <dbReference type="Proteomes" id="UP000053958"/>
    </source>
</evidence>
<comment type="caution">
    <text evidence="1">The sequence shown here is derived from an EMBL/GenBank/DDBJ whole genome shotgun (WGS) entry which is preliminary data.</text>
</comment>
<dbReference type="OrthoDB" id="8119704at2759"/>
<proteinExistence type="predicted"/>
<dbReference type="AlphaFoldDB" id="A0A0F4YM06"/>
<dbReference type="GeneID" id="25319198"/>
<dbReference type="EMBL" id="LASV01000381">
    <property type="protein sequence ID" value="KKA19130.1"/>
    <property type="molecule type" value="Genomic_DNA"/>
</dbReference>
<sequence length="245" mass="27255">MSSNNSSPVLNYWGTLIQSPEEVPIERRRAWSPHGKALIHLSSSCSASLHPPSFTFLLALSALSASVDVEEVILPHELHNPNASQTILLIHGGFSSEEWNKVWPCLTASKDYHVLIPDLQCHGRAISLERHGLFFDLDDTADHLATLIRDRARKGVAQVAGCPSYEPEGGHRKHHPRRRIALAVSRHYPDLFCDRFLPVICRRVLIVAAAKESLFLAKDSVEGAAAAKKEKLRGKIQENIESKQQ</sequence>
<name>A0A0F4YM06_RASE3</name>